<evidence type="ECO:0000313" key="4">
    <source>
        <dbReference type="Proteomes" id="UP000077755"/>
    </source>
</evidence>
<dbReference type="Proteomes" id="UP000077755">
    <property type="component" value="Chromosome 2"/>
</dbReference>
<gene>
    <name evidence="2" type="ORF">DCAR_006169</name>
    <name evidence="3" type="ORF">DCAR_0206953</name>
</gene>
<reference evidence="2" key="1">
    <citation type="journal article" date="2016" name="Nat. Genet.">
        <title>A high-quality carrot genome assembly provides new insights into carotenoid accumulation and asterid genome evolution.</title>
        <authorList>
            <person name="Iorizzo M."/>
            <person name="Ellison S."/>
            <person name="Senalik D."/>
            <person name="Zeng P."/>
            <person name="Satapoomin P."/>
            <person name="Huang J."/>
            <person name="Bowman M."/>
            <person name="Iovene M."/>
            <person name="Sanseverino W."/>
            <person name="Cavagnaro P."/>
            <person name="Yildiz M."/>
            <person name="Macko-Podgorni A."/>
            <person name="Moranska E."/>
            <person name="Grzebelus E."/>
            <person name="Grzebelus D."/>
            <person name="Ashrafi H."/>
            <person name="Zheng Z."/>
            <person name="Cheng S."/>
            <person name="Spooner D."/>
            <person name="Van Deynze A."/>
            <person name="Simon P."/>
        </authorList>
    </citation>
    <scope>NUCLEOTIDE SEQUENCE [LARGE SCALE GENOMIC DNA]</scope>
    <source>
        <tissue evidence="2">Leaf</tissue>
    </source>
</reference>
<keyword evidence="4" id="KW-1185">Reference proteome</keyword>
<sequence length="98" mass="10014">MGDSGEGFGNRSLPPPLGGSVCKMNNAPPSTNFKLPVGTSFHNGETKCGDGSGGGGGVNPMGSTPPVKTYNYEATDSSQGAYLMGTPPVKTSEYRARK</sequence>
<protein>
    <submittedName>
        <fullName evidence="2">Uncharacterized protein</fullName>
    </submittedName>
</protein>
<dbReference type="EMBL" id="LNRQ01000002">
    <property type="protein sequence ID" value="KZN05332.1"/>
    <property type="molecule type" value="Genomic_DNA"/>
</dbReference>
<feature type="compositionally biased region" description="Gly residues" evidence="1">
    <location>
        <begin position="50"/>
        <end position="59"/>
    </location>
</feature>
<reference evidence="3" key="2">
    <citation type="submission" date="2022-03" db="EMBL/GenBank/DDBJ databases">
        <title>Draft title - Genomic analysis of global carrot germplasm unveils the trajectory of domestication and the origin of high carotenoid orange carrot.</title>
        <authorList>
            <person name="Iorizzo M."/>
            <person name="Ellison S."/>
            <person name="Senalik D."/>
            <person name="Macko-Podgorni A."/>
            <person name="Grzebelus D."/>
            <person name="Bostan H."/>
            <person name="Rolling W."/>
            <person name="Curaba J."/>
            <person name="Simon P."/>
        </authorList>
    </citation>
    <scope>NUCLEOTIDE SEQUENCE</scope>
    <source>
        <tissue evidence="3">Leaf</tissue>
    </source>
</reference>
<feature type="region of interest" description="Disordered" evidence="1">
    <location>
        <begin position="79"/>
        <end position="98"/>
    </location>
</feature>
<evidence type="ECO:0000313" key="3">
    <source>
        <dbReference type="EMBL" id="WOG87722.1"/>
    </source>
</evidence>
<accession>A0A166DJP7</accession>
<evidence type="ECO:0000256" key="1">
    <source>
        <dbReference type="SAM" id="MobiDB-lite"/>
    </source>
</evidence>
<dbReference type="Gramene" id="KZN05332">
    <property type="protein sequence ID" value="KZN05332"/>
    <property type="gene ID" value="DCAR_006169"/>
</dbReference>
<dbReference type="EMBL" id="CP093344">
    <property type="protein sequence ID" value="WOG87722.1"/>
    <property type="molecule type" value="Genomic_DNA"/>
</dbReference>
<feature type="region of interest" description="Disordered" evidence="1">
    <location>
        <begin position="1"/>
        <end position="66"/>
    </location>
</feature>
<name>A0A166DJP7_DAUCS</name>
<evidence type="ECO:0000313" key="2">
    <source>
        <dbReference type="EMBL" id="KZN05332.1"/>
    </source>
</evidence>
<organism evidence="2">
    <name type="scientific">Daucus carota subsp. sativus</name>
    <name type="common">Carrot</name>
    <dbReference type="NCBI Taxonomy" id="79200"/>
    <lineage>
        <taxon>Eukaryota</taxon>
        <taxon>Viridiplantae</taxon>
        <taxon>Streptophyta</taxon>
        <taxon>Embryophyta</taxon>
        <taxon>Tracheophyta</taxon>
        <taxon>Spermatophyta</taxon>
        <taxon>Magnoliopsida</taxon>
        <taxon>eudicotyledons</taxon>
        <taxon>Gunneridae</taxon>
        <taxon>Pentapetalae</taxon>
        <taxon>asterids</taxon>
        <taxon>campanulids</taxon>
        <taxon>Apiales</taxon>
        <taxon>Apiaceae</taxon>
        <taxon>Apioideae</taxon>
        <taxon>Scandiceae</taxon>
        <taxon>Daucinae</taxon>
        <taxon>Daucus</taxon>
        <taxon>Daucus sect. Daucus</taxon>
    </lineage>
</organism>
<proteinExistence type="predicted"/>
<dbReference type="AlphaFoldDB" id="A0A166DJP7"/>